<dbReference type="Proteomes" id="UP001596413">
    <property type="component" value="Unassembled WGS sequence"/>
</dbReference>
<dbReference type="RefSeq" id="WP_386410918.1">
    <property type="nucleotide sequence ID" value="NZ_JBHSZO010000002.1"/>
</dbReference>
<keyword evidence="3 7" id="KW-0812">Transmembrane</keyword>
<dbReference type="InterPro" id="IPR036259">
    <property type="entry name" value="MFS_trans_sf"/>
</dbReference>
<dbReference type="Gene3D" id="1.20.1250.20">
    <property type="entry name" value="MFS general substrate transporter like domains"/>
    <property type="match status" value="1"/>
</dbReference>
<evidence type="ECO:0000256" key="6">
    <source>
        <dbReference type="SAM" id="MobiDB-lite"/>
    </source>
</evidence>
<proteinExistence type="predicted"/>
<comment type="subcellular location">
    <subcellularLocation>
        <location evidence="1">Cell membrane</location>
        <topology evidence="1">Multi-pass membrane protein</topology>
    </subcellularLocation>
</comment>
<keyword evidence="9" id="KW-1185">Reference proteome</keyword>
<keyword evidence="4 7" id="KW-1133">Transmembrane helix</keyword>
<feature type="transmembrane region" description="Helical" evidence="7">
    <location>
        <begin position="57"/>
        <end position="75"/>
    </location>
</feature>
<evidence type="ECO:0000256" key="3">
    <source>
        <dbReference type="ARBA" id="ARBA00022692"/>
    </source>
</evidence>
<feature type="region of interest" description="Disordered" evidence="6">
    <location>
        <begin position="416"/>
        <end position="446"/>
    </location>
</feature>
<evidence type="ECO:0000256" key="2">
    <source>
        <dbReference type="ARBA" id="ARBA00022475"/>
    </source>
</evidence>
<dbReference type="CDD" id="cd06173">
    <property type="entry name" value="MFS_MefA_like"/>
    <property type="match status" value="1"/>
</dbReference>
<dbReference type="SUPFAM" id="SSF103473">
    <property type="entry name" value="MFS general substrate transporter"/>
    <property type="match status" value="1"/>
</dbReference>
<feature type="transmembrane region" description="Helical" evidence="7">
    <location>
        <begin position="229"/>
        <end position="251"/>
    </location>
</feature>
<sequence>MTTPSPHPRARLRRPAWAGRNYTLLSAAAVITGIGTSGALIASMFAVYEAGGSATDAGLVAAARTLPLVAFLLIGGAVADRFPRHRVMVAANTLNFLSQGLFGLLVVTGQAQLWQMALLSALGGVGQAFFAPAAEGMVLSSVGEGDAGRAFALFRLGMNGAHIGGAALGGALVAGVGPGWVLLLDAAAFALAGGLRAFLDVSGVPAREKSEGLVTDLRVGWREFVSRPWLWAIVLQFSVVNAVVAAAESVYGPLVAREHLGGAVPWGLALSAFGAGTVGGALLMMRWRPRRMLLVGILCVFPFALPTAALAVPVGARELAAVMFVSGVSIEVFGVTWMTALRQEIPEEKLSRVAAYDWFGSLAGVPLAAALAGPAMGVFGRGGALWGGAVVIVVLTAAVLCVPQVRRLERAPQAEGGIPARARPQPTVKEPPGGSGEGTASASVTG</sequence>
<dbReference type="PANTHER" id="PTHR23513:SF11">
    <property type="entry name" value="STAPHYLOFERRIN A TRANSPORTER"/>
    <property type="match status" value="1"/>
</dbReference>
<evidence type="ECO:0000256" key="1">
    <source>
        <dbReference type="ARBA" id="ARBA00004651"/>
    </source>
</evidence>
<feature type="transmembrane region" description="Helical" evidence="7">
    <location>
        <begin position="87"/>
        <end position="107"/>
    </location>
</feature>
<feature type="transmembrane region" description="Helical" evidence="7">
    <location>
        <begin position="384"/>
        <end position="402"/>
    </location>
</feature>
<dbReference type="Pfam" id="PF07690">
    <property type="entry name" value="MFS_1"/>
    <property type="match status" value="1"/>
</dbReference>
<evidence type="ECO:0000256" key="7">
    <source>
        <dbReference type="SAM" id="Phobius"/>
    </source>
</evidence>
<feature type="transmembrane region" description="Helical" evidence="7">
    <location>
        <begin position="292"/>
        <end position="313"/>
    </location>
</feature>
<dbReference type="EMBL" id="JBHSZO010000002">
    <property type="protein sequence ID" value="MFC7216873.1"/>
    <property type="molecule type" value="Genomic_DNA"/>
</dbReference>
<evidence type="ECO:0000256" key="4">
    <source>
        <dbReference type="ARBA" id="ARBA00022989"/>
    </source>
</evidence>
<keyword evidence="5 7" id="KW-0472">Membrane</keyword>
<reference evidence="9" key="1">
    <citation type="journal article" date="2019" name="Int. J. Syst. Evol. Microbiol.">
        <title>The Global Catalogue of Microorganisms (GCM) 10K type strain sequencing project: providing services to taxonomists for standard genome sequencing and annotation.</title>
        <authorList>
            <consortium name="The Broad Institute Genomics Platform"/>
            <consortium name="The Broad Institute Genome Sequencing Center for Infectious Disease"/>
            <person name="Wu L."/>
            <person name="Ma J."/>
        </authorList>
    </citation>
    <scope>NUCLEOTIDE SEQUENCE [LARGE SCALE GENOMIC DNA]</scope>
    <source>
        <strain evidence="9">CGMCC 1.13681</strain>
    </source>
</reference>
<protein>
    <submittedName>
        <fullName evidence="8">MFS transporter</fullName>
    </submittedName>
</protein>
<evidence type="ECO:0000256" key="5">
    <source>
        <dbReference type="ARBA" id="ARBA00023136"/>
    </source>
</evidence>
<feature type="transmembrane region" description="Helical" evidence="7">
    <location>
        <begin position="319"/>
        <end position="341"/>
    </location>
</feature>
<organism evidence="8 9">
    <name type="scientific">Streptomyces polyrhachis</name>
    <dbReference type="NCBI Taxonomy" id="1282885"/>
    <lineage>
        <taxon>Bacteria</taxon>
        <taxon>Bacillati</taxon>
        <taxon>Actinomycetota</taxon>
        <taxon>Actinomycetes</taxon>
        <taxon>Kitasatosporales</taxon>
        <taxon>Streptomycetaceae</taxon>
        <taxon>Streptomyces</taxon>
    </lineage>
</organism>
<feature type="transmembrane region" description="Helical" evidence="7">
    <location>
        <begin position="21"/>
        <end position="45"/>
    </location>
</feature>
<accession>A0ABW2GBE1</accession>
<keyword evidence="2" id="KW-1003">Cell membrane</keyword>
<feature type="transmembrane region" description="Helical" evidence="7">
    <location>
        <begin position="152"/>
        <end position="174"/>
    </location>
</feature>
<comment type="caution">
    <text evidence="8">The sequence shown here is derived from an EMBL/GenBank/DDBJ whole genome shotgun (WGS) entry which is preliminary data.</text>
</comment>
<gene>
    <name evidence="8" type="ORF">ACFQLX_01610</name>
</gene>
<dbReference type="PANTHER" id="PTHR23513">
    <property type="entry name" value="INTEGRAL MEMBRANE EFFLUX PROTEIN-RELATED"/>
    <property type="match status" value="1"/>
</dbReference>
<name>A0ABW2GBE1_9ACTN</name>
<evidence type="ECO:0000313" key="9">
    <source>
        <dbReference type="Proteomes" id="UP001596413"/>
    </source>
</evidence>
<evidence type="ECO:0000313" key="8">
    <source>
        <dbReference type="EMBL" id="MFC7216873.1"/>
    </source>
</evidence>
<feature type="transmembrane region" description="Helical" evidence="7">
    <location>
        <begin position="263"/>
        <end position="285"/>
    </location>
</feature>
<feature type="transmembrane region" description="Helical" evidence="7">
    <location>
        <begin position="353"/>
        <end position="372"/>
    </location>
</feature>
<dbReference type="InterPro" id="IPR011701">
    <property type="entry name" value="MFS"/>
</dbReference>